<organism evidence="2">
    <name type="scientific">Darwinula stevensoni</name>
    <dbReference type="NCBI Taxonomy" id="69355"/>
    <lineage>
        <taxon>Eukaryota</taxon>
        <taxon>Metazoa</taxon>
        <taxon>Ecdysozoa</taxon>
        <taxon>Arthropoda</taxon>
        <taxon>Crustacea</taxon>
        <taxon>Oligostraca</taxon>
        <taxon>Ostracoda</taxon>
        <taxon>Podocopa</taxon>
        <taxon>Podocopida</taxon>
        <taxon>Darwinulocopina</taxon>
        <taxon>Darwinuloidea</taxon>
        <taxon>Darwinulidae</taxon>
        <taxon>Darwinula</taxon>
    </lineage>
</organism>
<proteinExistence type="predicted"/>
<keyword evidence="3" id="KW-1185">Reference proteome</keyword>
<dbReference type="AlphaFoldDB" id="A0A7R8WXD6"/>
<feature type="compositionally biased region" description="Acidic residues" evidence="1">
    <location>
        <begin position="38"/>
        <end position="52"/>
    </location>
</feature>
<name>A0A7R8WXD6_9CRUS</name>
<evidence type="ECO:0000256" key="1">
    <source>
        <dbReference type="SAM" id="MobiDB-lite"/>
    </source>
</evidence>
<dbReference type="Proteomes" id="UP000677054">
    <property type="component" value="Unassembled WGS sequence"/>
</dbReference>
<evidence type="ECO:0000313" key="3">
    <source>
        <dbReference type="Proteomes" id="UP000677054"/>
    </source>
</evidence>
<dbReference type="EMBL" id="CAJPEV010000001">
    <property type="protein sequence ID" value="CAG0878487.1"/>
    <property type="molecule type" value="Genomic_DNA"/>
</dbReference>
<reference evidence="2" key="1">
    <citation type="submission" date="2020-11" db="EMBL/GenBank/DDBJ databases">
        <authorList>
            <person name="Tran Van P."/>
        </authorList>
    </citation>
    <scope>NUCLEOTIDE SEQUENCE</scope>
</reference>
<feature type="region of interest" description="Disordered" evidence="1">
    <location>
        <begin position="35"/>
        <end position="66"/>
    </location>
</feature>
<sequence length="103" mass="11463">MLIGDSLFLDLPRVRLDGGGKAFRRRWGYDLVPPPTLLEEEEEDEDLDEDIYPDPSPENSEITSVRGIHHYASPLEGRGYDKFDVTITGISGSLASDDSPGHF</sequence>
<protein>
    <submittedName>
        <fullName evidence="2">Uncharacterized protein</fullName>
    </submittedName>
</protein>
<accession>A0A7R8WXD6</accession>
<gene>
    <name evidence="2" type="ORF">DSTB1V02_LOCUS12</name>
</gene>
<evidence type="ECO:0000313" key="2">
    <source>
        <dbReference type="EMBL" id="CAD7239973.1"/>
    </source>
</evidence>
<dbReference type="EMBL" id="LR899518">
    <property type="protein sequence ID" value="CAD7239973.1"/>
    <property type="molecule type" value="Genomic_DNA"/>
</dbReference>
<dbReference type="OrthoDB" id="6380379at2759"/>